<evidence type="ECO:0000313" key="2">
    <source>
        <dbReference type="Proteomes" id="UP000270296"/>
    </source>
</evidence>
<dbReference type="EMBL" id="UZAM01016216">
    <property type="protein sequence ID" value="VDP42265.1"/>
    <property type="molecule type" value="Genomic_DNA"/>
</dbReference>
<dbReference type="GO" id="GO:0003676">
    <property type="term" value="F:nucleic acid binding"/>
    <property type="evidence" value="ECO:0007669"/>
    <property type="project" value="InterPro"/>
</dbReference>
<gene>
    <name evidence="1" type="ORF">SBAD_LOCUS11707</name>
</gene>
<dbReference type="WBParaSite" id="SBAD_0001209801-mRNA-1">
    <property type="protein sequence ID" value="SBAD_0001209801-mRNA-1"/>
    <property type="gene ID" value="SBAD_0001209801"/>
</dbReference>
<sequence>MARTNRYIRKSLSVMRYVRVKNLPSWVTQENIFGYLVGMANGVFSVKMDKQLGVCFVECLNPSVADRVIQVLTGNICKKIPLINYALIKHSDEVKER</sequence>
<accession>A0A183J759</accession>
<dbReference type="SUPFAM" id="SSF54928">
    <property type="entry name" value="RNA-binding domain, RBD"/>
    <property type="match status" value="1"/>
</dbReference>
<dbReference type="Gene3D" id="3.30.70.330">
    <property type="match status" value="1"/>
</dbReference>
<organism evidence="3">
    <name type="scientific">Soboliphyme baturini</name>
    <dbReference type="NCBI Taxonomy" id="241478"/>
    <lineage>
        <taxon>Eukaryota</taxon>
        <taxon>Metazoa</taxon>
        <taxon>Ecdysozoa</taxon>
        <taxon>Nematoda</taxon>
        <taxon>Enoplea</taxon>
        <taxon>Dorylaimia</taxon>
        <taxon>Dioctophymatida</taxon>
        <taxon>Dioctophymatoidea</taxon>
        <taxon>Soboliphymatidae</taxon>
        <taxon>Soboliphyme</taxon>
    </lineage>
</organism>
<dbReference type="Proteomes" id="UP000270296">
    <property type="component" value="Unassembled WGS sequence"/>
</dbReference>
<evidence type="ECO:0000313" key="3">
    <source>
        <dbReference type="WBParaSite" id="SBAD_0001209801-mRNA-1"/>
    </source>
</evidence>
<reference evidence="1 2" key="2">
    <citation type="submission" date="2018-11" db="EMBL/GenBank/DDBJ databases">
        <authorList>
            <consortium name="Pathogen Informatics"/>
        </authorList>
    </citation>
    <scope>NUCLEOTIDE SEQUENCE [LARGE SCALE GENOMIC DNA]</scope>
</reference>
<name>A0A183J759_9BILA</name>
<reference evidence="3" key="1">
    <citation type="submission" date="2016-06" db="UniProtKB">
        <authorList>
            <consortium name="WormBaseParasite"/>
        </authorList>
    </citation>
    <scope>IDENTIFICATION</scope>
</reference>
<dbReference type="AlphaFoldDB" id="A0A183J759"/>
<dbReference type="CDD" id="cd00590">
    <property type="entry name" value="RRM_SF"/>
    <property type="match status" value="1"/>
</dbReference>
<dbReference type="InterPro" id="IPR035979">
    <property type="entry name" value="RBD_domain_sf"/>
</dbReference>
<proteinExistence type="predicted"/>
<evidence type="ECO:0000313" key="1">
    <source>
        <dbReference type="EMBL" id="VDP42265.1"/>
    </source>
</evidence>
<dbReference type="InterPro" id="IPR012677">
    <property type="entry name" value="Nucleotide-bd_a/b_plait_sf"/>
</dbReference>
<protein>
    <submittedName>
        <fullName evidence="3">RRM domain-containing protein</fullName>
    </submittedName>
</protein>
<keyword evidence="2" id="KW-1185">Reference proteome</keyword>